<dbReference type="GO" id="GO:0005634">
    <property type="term" value="C:nucleus"/>
    <property type="evidence" value="ECO:0007669"/>
    <property type="project" value="TreeGrafter"/>
</dbReference>
<feature type="region of interest" description="Disordered" evidence="2">
    <location>
        <begin position="40"/>
        <end position="63"/>
    </location>
</feature>
<dbReference type="STRING" id="578462.A0A0L0SVF4"/>
<evidence type="ECO:0000256" key="1">
    <source>
        <dbReference type="ARBA" id="ARBA00010105"/>
    </source>
</evidence>
<name>A0A0L0SVF4_ALLM3</name>
<organism evidence="3 4">
    <name type="scientific">Allomyces macrogynus (strain ATCC 38327)</name>
    <name type="common">Allomyces javanicus var. macrogynus</name>
    <dbReference type="NCBI Taxonomy" id="578462"/>
    <lineage>
        <taxon>Eukaryota</taxon>
        <taxon>Fungi</taxon>
        <taxon>Fungi incertae sedis</taxon>
        <taxon>Blastocladiomycota</taxon>
        <taxon>Blastocladiomycetes</taxon>
        <taxon>Blastocladiales</taxon>
        <taxon>Blastocladiaceae</taxon>
        <taxon>Allomyces</taxon>
    </lineage>
</organism>
<dbReference type="PANTHER" id="PTHR11215">
    <property type="entry name" value="METAL DEPENDENT HYDROLASE - RELATED"/>
    <property type="match status" value="1"/>
</dbReference>
<dbReference type="InterPro" id="IPR003226">
    <property type="entry name" value="MYG1_exonuclease"/>
</dbReference>
<reference evidence="4" key="2">
    <citation type="submission" date="2009-11" db="EMBL/GenBank/DDBJ databases">
        <title>The Genome Sequence of Allomyces macrogynus strain ATCC 38327.</title>
        <authorList>
            <consortium name="The Broad Institute Genome Sequencing Platform"/>
            <person name="Russ C."/>
            <person name="Cuomo C."/>
            <person name="Shea T."/>
            <person name="Young S.K."/>
            <person name="Zeng Q."/>
            <person name="Koehrsen M."/>
            <person name="Haas B."/>
            <person name="Borodovsky M."/>
            <person name="Guigo R."/>
            <person name="Alvarado L."/>
            <person name="Berlin A."/>
            <person name="Borenstein D."/>
            <person name="Chen Z."/>
            <person name="Engels R."/>
            <person name="Freedman E."/>
            <person name="Gellesch M."/>
            <person name="Goldberg J."/>
            <person name="Griggs A."/>
            <person name="Gujja S."/>
            <person name="Heiman D."/>
            <person name="Hepburn T."/>
            <person name="Howarth C."/>
            <person name="Jen D."/>
            <person name="Larson L."/>
            <person name="Lewis B."/>
            <person name="Mehta T."/>
            <person name="Park D."/>
            <person name="Pearson M."/>
            <person name="Roberts A."/>
            <person name="Saif S."/>
            <person name="Shenoy N."/>
            <person name="Sisk P."/>
            <person name="Stolte C."/>
            <person name="Sykes S."/>
            <person name="Walk T."/>
            <person name="White J."/>
            <person name="Yandava C."/>
            <person name="Burger G."/>
            <person name="Gray M.W."/>
            <person name="Holland P.W.H."/>
            <person name="King N."/>
            <person name="Lang F.B.F."/>
            <person name="Roger A.J."/>
            <person name="Ruiz-Trillo I."/>
            <person name="Lander E."/>
            <person name="Nusbaum C."/>
        </authorList>
    </citation>
    <scope>NUCLEOTIDE SEQUENCE [LARGE SCALE GENOMIC DNA]</scope>
    <source>
        <strain evidence="4">ATCC 38327</strain>
    </source>
</reference>
<proteinExistence type="inferred from homology"/>
<protein>
    <submittedName>
        <fullName evidence="3">Uncharacterized protein</fullName>
    </submittedName>
</protein>
<evidence type="ECO:0000313" key="3">
    <source>
        <dbReference type="EMBL" id="KNE66451.1"/>
    </source>
</evidence>
<sequence>MSAARLLCRTTAIFTSPPVASRLVAHWTPRAPALAAAPPRRHCTAPTSTTMTMATPSSPKRMRPTPRIVTHSGSFHADEVLACHMLRVLPEYKNAEILRSRDAAVWATASVLVDVGAEYVPAQHKYDHHQREFQDTFSPAHKIRLSSAGLIYKHFGKRVIATLLDCAETDPRVALVHSKLYDDLIEAFDAIDNGVSRYPIDVKPAYRDATSLSSVVAKLNPFWNEPASDADVLARFEEAMTIVGAHFDRCARYLGLAWAPARTMVEDALAQVSLRTATTKLAVHAHILVMEQYCPWKDHLNSLEPAASHEVTAPIKEGAPVPANVLLYVVFPDTSGSWRVQAIAVRPDSFESRKPLPSKWRGLRDAALDAVTGVPGGVFIHASGFIGGHKTREGAIKLAEMAVGM</sequence>
<reference evidence="3 4" key="1">
    <citation type="submission" date="2009-11" db="EMBL/GenBank/DDBJ databases">
        <title>Annotation of Allomyces macrogynus ATCC 38327.</title>
        <authorList>
            <consortium name="The Broad Institute Genome Sequencing Platform"/>
            <person name="Russ C."/>
            <person name="Cuomo C."/>
            <person name="Burger G."/>
            <person name="Gray M.W."/>
            <person name="Holland P.W.H."/>
            <person name="King N."/>
            <person name="Lang F.B.F."/>
            <person name="Roger A.J."/>
            <person name="Ruiz-Trillo I."/>
            <person name="Young S.K."/>
            <person name="Zeng Q."/>
            <person name="Gargeya S."/>
            <person name="Fitzgerald M."/>
            <person name="Haas B."/>
            <person name="Abouelleil A."/>
            <person name="Alvarado L."/>
            <person name="Arachchi H.M."/>
            <person name="Berlin A."/>
            <person name="Chapman S.B."/>
            <person name="Gearin G."/>
            <person name="Goldberg J."/>
            <person name="Griggs A."/>
            <person name="Gujja S."/>
            <person name="Hansen M."/>
            <person name="Heiman D."/>
            <person name="Howarth C."/>
            <person name="Larimer J."/>
            <person name="Lui A."/>
            <person name="MacDonald P.J.P."/>
            <person name="McCowen C."/>
            <person name="Montmayeur A."/>
            <person name="Murphy C."/>
            <person name="Neiman D."/>
            <person name="Pearson M."/>
            <person name="Priest M."/>
            <person name="Roberts A."/>
            <person name="Saif S."/>
            <person name="Shea T."/>
            <person name="Sisk P."/>
            <person name="Stolte C."/>
            <person name="Sykes S."/>
            <person name="Wortman J."/>
            <person name="Nusbaum C."/>
            <person name="Birren B."/>
        </authorList>
    </citation>
    <scope>NUCLEOTIDE SEQUENCE [LARGE SCALE GENOMIC DNA]</scope>
    <source>
        <strain evidence="3 4">ATCC 38327</strain>
    </source>
</reference>
<evidence type="ECO:0000256" key="2">
    <source>
        <dbReference type="SAM" id="MobiDB-lite"/>
    </source>
</evidence>
<keyword evidence="4" id="KW-1185">Reference proteome</keyword>
<feature type="non-terminal residue" evidence="3">
    <location>
        <position position="1"/>
    </location>
</feature>
<dbReference type="GO" id="GO:0005737">
    <property type="term" value="C:cytoplasm"/>
    <property type="evidence" value="ECO:0007669"/>
    <property type="project" value="TreeGrafter"/>
</dbReference>
<dbReference type="OMA" id="FHANSWL"/>
<dbReference type="AlphaFoldDB" id="A0A0L0SVF4"/>
<dbReference type="EMBL" id="GG745350">
    <property type="protein sequence ID" value="KNE66451.1"/>
    <property type="molecule type" value="Genomic_DNA"/>
</dbReference>
<dbReference type="Pfam" id="PF03690">
    <property type="entry name" value="MYG1_exonuc"/>
    <property type="match status" value="1"/>
</dbReference>
<accession>A0A0L0SVF4</accession>
<gene>
    <name evidence="3" type="ORF">AMAG_11588</name>
</gene>
<dbReference type="VEuPathDB" id="FungiDB:AMAG_11588"/>
<comment type="similarity">
    <text evidence="1">Belongs to the MYG1 family.</text>
</comment>
<dbReference type="PANTHER" id="PTHR11215:SF1">
    <property type="entry name" value="MYG1 EXONUCLEASE"/>
    <property type="match status" value="1"/>
</dbReference>
<evidence type="ECO:0000313" key="4">
    <source>
        <dbReference type="Proteomes" id="UP000054350"/>
    </source>
</evidence>
<dbReference type="OrthoDB" id="10265310at2759"/>
<feature type="compositionally biased region" description="Low complexity" evidence="2">
    <location>
        <begin position="40"/>
        <end position="59"/>
    </location>
</feature>
<dbReference type="Proteomes" id="UP000054350">
    <property type="component" value="Unassembled WGS sequence"/>
</dbReference>
<dbReference type="eggNOG" id="KOG2948">
    <property type="taxonomic scope" value="Eukaryota"/>
</dbReference>